<dbReference type="AlphaFoldDB" id="A0A3N2Q3N7"/>
<dbReference type="RefSeq" id="XP_028469132.1">
    <property type="nucleotide sequence ID" value="XM_028606594.1"/>
</dbReference>
<keyword evidence="2" id="KW-1133">Transmembrane helix</keyword>
<proteinExistence type="predicted"/>
<feature type="compositionally biased region" description="Basic and acidic residues" evidence="1">
    <location>
        <begin position="14"/>
        <end position="24"/>
    </location>
</feature>
<name>A0A3N2Q3N7_SODAK</name>
<organism evidence="3 4">
    <name type="scientific">Sodiomyces alkalinus (strain CBS 110278 / VKM F-3762 / F11)</name>
    <name type="common">Alkaliphilic filamentous fungus</name>
    <dbReference type="NCBI Taxonomy" id="1314773"/>
    <lineage>
        <taxon>Eukaryota</taxon>
        <taxon>Fungi</taxon>
        <taxon>Dikarya</taxon>
        <taxon>Ascomycota</taxon>
        <taxon>Pezizomycotina</taxon>
        <taxon>Sordariomycetes</taxon>
        <taxon>Hypocreomycetidae</taxon>
        <taxon>Glomerellales</taxon>
        <taxon>Plectosphaerellaceae</taxon>
        <taxon>Sodiomyces</taxon>
    </lineage>
</organism>
<sequence length="239" mass="26308">MSPTLLARQPHHFMGHDMSPRDIEESSQSQDSVLVLVPCAVLGALAAVSVGVGLFFGIKAEREFREERRQEPHLTRREFLRRRKASKSGPLDDDDHIDYLQQSSMLRKSLGGRSSRSASQSSASVRYHTSLDGQRPGDGSWPPTLRTNFGVFDEAEYKEPHPGTEIKIPMPPPSPLDPSDIPQPAPWPFTAASTPPTALYPTMPPHPNSAGRPYHGASSSASTYNNYSIFPQPTHGGNW</sequence>
<feature type="region of interest" description="Disordered" evidence="1">
    <location>
        <begin position="1"/>
        <end position="26"/>
    </location>
</feature>
<keyword evidence="2" id="KW-0472">Membrane</keyword>
<keyword evidence="4" id="KW-1185">Reference proteome</keyword>
<evidence type="ECO:0000256" key="2">
    <source>
        <dbReference type="SAM" id="Phobius"/>
    </source>
</evidence>
<evidence type="ECO:0000313" key="4">
    <source>
        <dbReference type="Proteomes" id="UP000272025"/>
    </source>
</evidence>
<feature type="region of interest" description="Disordered" evidence="1">
    <location>
        <begin position="174"/>
        <end position="218"/>
    </location>
</feature>
<feature type="region of interest" description="Disordered" evidence="1">
    <location>
        <begin position="107"/>
        <end position="145"/>
    </location>
</feature>
<accession>A0A3N2Q3N7</accession>
<reference evidence="3 4" key="1">
    <citation type="journal article" date="2018" name="Mol. Ecol.">
        <title>The obligate alkalophilic soda-lake fungus Sodiomyces alkalinus has shifted to a protein diet.</title>
        <authorList>
            <person name="Grum-Grzhimaylo A.A."/>
            <person name="Falkoski D.L."/>
            <person name="van den Heuvel J."/>
            <person name="Valero-Jimenez C.A."/>
            <person name="Min B."/>
            <person name="Choi I.G."/>
            <person name="Lipzen A."/>
            <person name="Daum C.G."/>
            <person name="Aanen D.K."/>
            <person name="Tsang A."/>
            <person name="Henrissat B."/>
            <person name="Bilanenko E.N."/>
            <person name="de Vries R.P."/>
            <person name="van Kan J.A.L."/>
            <person name="Grigoriev I.V."/>
            <person name="Debets A.J.M."/>
        </authorList>
    </citation>
    <scope>NUCLEOTIDE SEQUENCE [LARGE SCALE GENOMIC DNA]</scope>
    <source>
        <strain evidence="3 4">F11</strain>
    </source>
</reference>
<dbReference type="GeneID" id="39575072"/>
<evidence type="ECO:0000313" key="3">
    <source>
        <dbReference type="EMBL" id="ROT41326.1"/>
    </source>
</evidence>
<gene>
    <name evidence="3" type="ORF">SODALDRAFT_116912</name>
</gene>
<dbReference type="Proteomes" id="UP000272025">
    <property type="component" value="Unassembled WGS sequence"/>
</dbReference>
<feature type="compositionally biased region" description="Low complexity" evidence="1">
    <location>
        <begin position="107"/>
        <end position="124"/>
    </location>
</feature>
<protein>
    <submittedName>
        <fullName evidence="3">Uncharacterized protein</fullName>
    </submittedName>
</protein>
<evidence type="ECO:0000256" key="1">
    <source>
        <dbReference type="SAM" id="MobiDB-lite"/>
    </source>
</evidence>
<feature type="compositionally biased region" description="Pro residues" evidence="1">
    <location>
        <begin position="174"/>
        <end position="187"/>
    </location>
</feature>
<dbReference type="EMBL" id="ML119052">
    <property type="protein sequence ID" value="ROT41326.1"/>
    <property type="molecule type" value="Genomic_DNA"/>
</dbReference>
<keyword evidence="2" id="KW-0812">Transmembrane</keyword>
<feature type="transmembrane region" description="Helical" evidence="2">
    <location>
        <begin position="33"/>
        <end position="58"/>
    </location>
</feature>